<dbReference type="RefSeq" id="WP_341673159.1">
    <property type="nucleotide sequence ID" value="NZ_JBBYHV010000001.1"/>
</dbReference>
<sequence length="202" mass="21425">MNKLIRTSGAAATFVALLALAMPAQAQFGGLGRIVNDARRAAENQPQEDETPQTPEECRQNGSESVGGAILGGIIERTARDAAYDAGLGSFVPVSEFSDQISSAIACKLDPDEQRQMADATIEATRSDTSDGEAEVGSTSAWVSETRPGVSGRSTVTGREEASANGMECVLVADVIIVEGEETRADKRMCRRPPSRRYARMA</sequence>
<evidence type="ECO:0000313" key="3">
    <source>
        <dbReference type="EMBL" id="MEL1250646.1"/>
    </source>
</evidence>
<proteinExistence type="predicted"/>
<accession>A0ABU9IEM8</accession>
<reference evidence="3 4" key="1">
    <citation type="submission" date="2024-04" db="EMBL/GenBank/DDBJ databases">
        <title>Aurantiacibacter sp. DGU6 16S ribosomal RNA gene Genome sequencing and assembly.</title>
        <authorList>
            <person name="Park S."/>
        </authorList>
    </citation>
    <scope>NUCLEOTIDE SEQUENCE [LARGE SCALE GENOMIC DNA]</scope>
    <source>
        <strain evidence="3 4">DGU6</strain>
    </source>
</reference>
<organism evidence="3 4">
    <name type="scientific">Aurantiacibacter gilvus</name>
    <dbReference type="NCBI Taxonomy" id="3139141"/>
    <lineage>
        <taxon>Bacteria</taxon>
        <taxon>Pseudomonadati</taxon>
        <taxon>Pseudomonadota</taxon>
        <taxon>Alphaproteobacteria</taxon>
        <taxon>Sphingomonadales</taxon>
        <taxon>Erythrobacteraceae</taxon>
        <taxon>Aurantiacibacter</taxon>
    </lineage>
</organism>
<keyword evidence="4" id="KW-1185">Reference proteome</keyword>
<evidence type="ECO:0000256" key="1">
    <source>
        <dbReference type="SAM" id="MobiDB-lite"/>
    </source>
</evidence>
<evidence type="ECO:0008006" key="5">
    <source>
        <dbReference type="Google" id="ProtNLM"/>
    </source>
</evidence>
<protein>
    <recommendedName>
        <fullName evidence="5">Surface antigen domain-containing protein</fullName>
    </recommendedName>
</protein>
<name>A0ABU9IEM8_9SPHN</name>
<keyword evidence="2" id="KW-0732">Signal</keyword>
<feature type="region of interest" description="Disordered" evidence="1">
    <location>
        <begin position="41"/>
        <end position="65"/>
    </location>
</feature>
<feature type="signal peptide" evidence="2">
    <location>
        <begin position="1"/>
        <end position="26"/>
    </location>
</feature>
<evidence type="ECO:0000313" key="4">
    <source>
        <dbReference type="Proteomes" id="UP001497045"/>
    </source>
</evidence>
<comment type="caution">
    <text evidence="3">The sequence shown here is derived from an EMBL/GenBank/DDBJ whole genome shotgun (WGS) entry which is preliminary data.</text>
</comment>
<evidence type="ECO:0000256" key="2">
    <source>
        <dbReference type="SAM" id="SignalP"/>
    </source>
</evidence>
<feature type="region of interest" description="Disordered" evidence="1">
    <location>
        <begin position="124"/>
        <end position="159"/>
    </location>
</feature>
<gene>
    <name evidence="3" type="ORF">AAEO60_08185</name>
</gene>
<feature type="chain" id="PRO_5045058932" description="Surface antigen domain-containing protein" evidence="2">
    <location>
        <begin position="27"/>
        <end position="202"/>
    </location>
</feature>
<dbReference type="EMBL" id="JBBYHV010000001">
    <property type="protein sequence ID" value="MEL1250646.1"/>
    <property type="molecule type" value="Genomic_DNA"/>
</dbReference>
<dbReference type="Proteomes" id="UP001497045">
    <property type="component" value="Unassembled WGS sequence"/>
</dbReference>